<keyword evidence="4" id="KW-0378">Hydrolase</keyword>
<feature type="domain" description="PD-(D/E)XK endonuclease-like" evidence="6">
    <location>
        <begin position="593"/>
        <end position="893"/>
    </location>
</feature>
<dbReference type="GO" id="GO:0004527">
    <property type="term" value="F:exonuclease activity"/>
    <property type="evidence" value="ECO:0007669"/>
    <property type="project" value="UniProtKB-KW"/>
</dbReference>
<protein>
    <submittedName>
        <fullName evidence="7">PD-(D/E)XK nuclease superfamily</fullName>
    </submittedName>
</protein>
<evidence type="ECO:0000256" key="3">
    <source>
        <dbReference type="ARBA" id="ARBA00022806"/>
    </source>
</evidence>
<name>A0A376CJK5_9CORY</name>
<accession>A0A376CJK5</accession>
<dbReference type="Pfam" id="PF12705">
    <property type="entry name" value="PDDEXK_1"/>
    <property type="match status" value="1"/>
</dbReference>
<dbReference type="GO" id="GO:0004386">
    <property type="term" value="F:helicase activity"/>
    <property type="evidence" value="ECO:0007669"/>
    <property type="project" value="UniProtKB-KW"/>
</dbReference>
<dbReference type="STRING" id="35756.GCA_001044155_01893"/>
<reference evidence="7 8" key="1">
    <citation type="submission" date="2018-06" db="EMBL/GenBank/DDBJ databases">
        <authorList>
            <consortium name="Pathogen Informatics"/>
            <person name="Doyle S."/>
        </authorList>
    </citation>
    <scope>NUCLEOTIDE SEQUENCE [LARGE SCALE GENOMIC DNA]</scope>
    <source>
        <strain evidence="7 8">NCTC11862</strain>
    </source>
</reference>
<evidence type="ECO:0000256" key="2">
    <source>
        <dbReference type="ARBA" id="ARBA00022763"/>
    </source>
</evidence>
<dbReference type="InterPro" id="IPR011604">
    <property type="entry name" value="PDDEXK-like_dom_sf"/>
</dbReference>
<gene>
    <name evidence="7" type="ORF">NCTC11862_00383</name>
</gene>
<keyword evidence="4" id="KW-0269">Exonuclease</keyword>
<dbReference type="InterPro" id="IPR038726">
    <property type="entry name" value="PDDEXK_AddAB-type"/>
</dbReference>
<keyword evidence="1" id="KW-0540">Nuclease</keyword>
<keyword evidence="2" id="KW-0227">DNA damage</keyword>
<keyword evidence="3" id="KW-0067">ATP-binding</keyword>
<dbReference type="Gene3D" id="3.90.320.10">
    <property type="match status" value="1"/>
</dbReference>
<keyword evidence="8" id="KW-1185">Reference proteome</keyword>
<keyword evidence="3" id="KW-0347">Helicase</keyword>
<dbReference type="AlphaFoldDB" id="A0A376CJK5"/>
<proteinExistence type="predicted"/>
<evidence type="ECO:0000259" key="6">
    <source>
        <dbReference type="Pfam" id="PF12705"/>
    </source>
</evidence>
<dbReference type="EMBL" id="UFXQ01000001">
    <property type="protein sequence ID" value="STC68624.1"/>
    <property type="molecule type" value="Genomic_DNA"/>
</dbReference>
<evidence type="ECO:0000256" key="1">
    <source>
        <dbReference type="ARBA" id="ARBA00022722"/>
    </source>
</evidence>
<sequence length="938" mass="103180">MVCHMTVHTPALSLQAAIAQARADDASLPVTVLCGPHARNDVVIALAETGPYVDVNVVTLDGYIREAARALAPRSPLPRRRIMTEVTRILLDEDSAFRGHGIHTETATRSSLSTIVGRLLRLQPKARAQAGTGELPREAARIAELVEQRTRDDHYTWAEAFEVAARAGQERAFISAGVIPADPQEEALFKALSPVPADVTVCAQPIPKTMTYLDPQEEIEATLSKIAAHALDDETLTASDIAVVTPSADYLPELVRMSQYAVFPARVPAVNTWAQDPAVRTVLRLVSLDAHTTPRRALSELLESGLMANSPSAFSFNRFTRDRDMPIDSGGDWDIELADEDDATVLQWRNELQAGLRGVWSARTWTDVATRLRALVMKYLKLDKAVSADLILDTVDSLATFDGELPAPTQAMVVELLTDTWTSPQEVTKQGEMIVGSLEDIVGKKLRYLYIIGASDAALPGSFSFDPAITEQQSGRDATWYNEHTRTLWEAALRSADTVEISFARSAIDGSLTGEPSGWILPYLPDEKKLYPRFDSSTLVPLTEQALGRITNATMRPETDFVKVSQARKEGDRNEWNGFIDSTLAAKWFDQPVSASALELYTEDPQLFLFRYLLRSPMLEDPAPATQVSPLERGTIYHRIFEDWTNEVRLGDKIGTIPDQEEARAVLDRIVDTHLGTRDERYSATTWESFTQDVRANVARWFDREMADIADGWIAVGAETVFGASDDAGASHPPVRVAISPEHGAHSEVQLRGAIDRVDVRVDEAGGVHLRVTDYKSGKGENFADKLKNSPVGEPKDHEKGEGGYAIQLAIYGAAAQTSIEDSDKAPLSGLAEILAKFATPGAPVTVTSRYWMFRDNENPEVSIRNDDATTEELRNFLQKTYTSIVQGHFPPTFAKEKYLFGFEDTTLLRGPHGTNTTALAVAHSGADQLDSDIQEDN</sequence>
<dbReference type="SUPFAM" id="SSF52540">
    <property type="entry name" value="P-loop containing nucleoside triphosphate hydrolases"/>
    <property type="match status" value="1"/>
</dbReference>
<evidence type="ECO:0000256" key="5">
    <source>
        <dbReference type="ARBA" id="ARBA00023204"/>
    </source>
</evidence>
<evidence type="ECO:0000313" key="8">
    <source>
        <dbReference type="Proteomes" id="UP000254467"/>
    </source>
</evidence>
<dbReference type="Proteomes" id="UP000254467">
    <property type="component" value="Unassembled WGS sequence"/>
</dbReference>
<dbReference type="GO" id="GO:0006281">
    <property type="term" value="P:DNA repair"/>
    <property type="evidence" value="ECO:0007669"/>
    <property type="project" value="UniProtKB-KW"/>
</dbReference>
<organism evidence="7 8">
    <name type="scientific">Corynebacterium pilosum</name>
    <dbReference type="NCBI Taxonomy" id="35756"/>
    <lineage>
        <taxon>Bacteria</taxon>
        <taxon>Bacillati</taxon>
        <taxon>Actinomycetota</taxon>
        <taxon>Actinomycetes</taxon>
        <taxon>Mycobacteriales</taxon>
        <taxon>Corynebacteriaceae</taxon>
        <taxon>Corynebacterium</taxon>
    </lineage>
</organism>
<evidence type="ECO:0000256" key="4">
    <source>
        <dbReference type="ARBA" id="ARBA00022839"/>
    </source>
</evidence>
<keyword evidence="3" id="KW-0547">Nucleotide-binding</keyword>
<evidence type="ECO:0000313" key="7">
    <source>
        <dbReference type="EMBL" id="STC68624.1"/>
    </source>
</evidence>
<keyword evidence="5" id="KW-0234">DNA repair</keyword>
<dbReference type="InterPro" id="IPR027417">
    <property type="entry name" value="P-loop_NTPase"/>
</dbReference>